<accession>A0A2M7TZ19</accession>
<name>A0A2M7TZ19_9BACT</name>
<dbReference type="AlphaFoldDB" id="A0A2M7TZ19"/>
<dbReference type="Gene3D" id="3.30.700.10">
    <property type="entry name" value="Glycoprotein, Type 4 Pilin"/>
    <property type="match status" value="1"/>
</dbReference>
<feature type="transmembrane region" description="Helical" evidence="6">
    <location>
        <begin position="12"/>
        <end position="33"/>
    </location>
</feature>
<comment type="subcellular location">
    <subcellularLocation>
        <location evidence="1">Membrane</location>
        <topology evidence="1">Single-pass membrane protein</topology>
    </subcellularLocation>
</comment>
<dbReference type="PANTHER" id="PTHR30093">
    <property type="entry name" value="GENERAL SECRETION PATHWAY PROTEIN G"/>
    <property type="match status" value="1"/>
</dbReference>
<evidence type="ECO:0000256" key="4">
    <source>
        <dbReference type="ARBA" id="ARBA00022989"/>
    </source>
</evidence>
<gene>
    <name evidence="7" type="ORF">COY16_02900</name>
</gene>
<reference evidence="8" key="1">
    <citation type="submission" date="2017-09" db="EMBL/GenBank/DDBJ databases">
        <title>Depth-based differentiation of microbial function through sediment-hosted aquifers and enrichment of novel symbionts in the deep terrestrial subsurface.</title>
        <authorList>
            <person name="Probst A.J."/>
            <person name="Ladd B."/>
            <person name="Jarett J.K."/>
            <person name="Geller-Mcgrath D.E."/>
            <person name="Sieber C.M.K."/>
            <person name="Emerson J.B."/>
            <person name="Anantharaman K."/>
            <person name="Thomas B.C."/>
            <person name="Malmstrom R."/>
            <person name="Stieglmeier M."/>
            <person name="Klingl A."/>
            <person name="Woyke T."/>
            <person name="Ryan C.M."/>
            <person name="Banfield J.F."/>
        </authorList>
    </citation>
    <scope>NUCLEOTIDE SEQUENCE [LARGE SCALE GENOMIC DNA]</scope>
</reference>
<evidence type="ECO:0000256" key="5">
    <source>
        <dbReference type="ARBA" id="ARBA00023136"/>
    </source>
</evidence>
<keyword evidence="5 6" id="KW-0472">Membrane</keyword>
<evidence type="ECO:0000256" key="2">
    <source>
        <dbReference type="ARBA" id="ARBA00022481"/>
    </source>
</evidence>
<keyword evidence="4 6" id="KW-1133">Transmembrane helix</keyword>
<dbReference type="GO" id="GO:0016020">
    <property type="term" value="C:membrane"/>
    <property type="evidence" value="ECO:0007669"/>
    <property type="project" value="UniProtKB-SubCell"/>
</dbReference>
<proteinExistence type="predicted"/>
<dbReference type="Proteomes" id="UP000228503">
    <property type="component" value="Unassembled WGS sequence"/>
</dbReference>
<evidence type="ECO:0000256" key="3">
    <source>
        <dbReference type="ARBA" id="ARBA00022692"/>
    </source>
</evidence>
<evidence type="ECO:0000313" key="7">
    <source>
        <dbReference type="EMBL" id="PIZ63057.1"/>
    </source>
</evidence>
<dbReference type="InterPro" id="IPR045584">
    <property type="entry name" value="Pilin-like"/>
</dbReference>
<dbReference type="PROSITE" id="PS00409">
    <property type="entry name" value="PROKAR_NTER_METHYL"/>
    <property type="match status" value="1"/>
</dbReference>
<dbReference type="EMBL" id="PFOB01000033">
    <property type="protein sequence ID" value="PIZ63057.1"/>
    <property type="molecule type" value="Genomic_DNA"/>
</dbReference>
<comment type="caution">
    <text evidence="7">The sequence shown here is derived from an EMBL/GenBank/DDBJ whole genome shotgun (WGS) entry which is preliminary data.</text>
</comment>
<dbReference type="PRINTS" id="PR00813">
    <property type="entry name" value="BCTERIALGSPG"/>
</dbReference>
<organism evidence="7 8">
    <name type="scientific">Candidatus Roizmanbacteria bacterium CG_4_10_14_0_2_um_filter_39_13</name>
    <dbReference type="NCBI Taxonomy" id="1974825"/>
    <lineage>
        <taxon>Bacteria</taxon>
        <taxon>Candidatus Roizmaniibacteriota</taxon>
    </lineage>
</organism>
<dbReference type="GO" id="GO:0015628">
    <property type="term" value="P:protein secretion by the type II secretion system"/>
    <property type="evidence" value="ECO:0007669"/>
    <property type="project" value="InterPro"/>
</dbReference>
<keyword evidence="2" id="KW-0488">Methylation</keyword>
<evidence type="ECO:0000256" key="6">
    <source>
        <dbReference type="SAM" id="Phobius"/>
    </source>
</evidence>
<evidence type="ECO:0000256" key="1">
    <source>
        <dbReference type="ARBA" id="ARBA00004167"/>
    </source>
</evidence>
<dbReference type="PANTHER" id="PTHR30093:SF44">
    <property type="entry name" value="TYPE II SECRETION SYSTEM CORE PROTEIN G"/>
    <property type="match status" value="1"/>
</dbReference>
<protein>
    <recommendedName>
        <fullName evidence="9">Type II secretion system protein GspG C-terminal domain-containing protein</fullName>
    </recommendedName>
</protein>
<dbReference type="InterPro" id="IPR000983">
    <property type="entry name" value="Bac_GSPG_pilin"/>
</dbReference>
<sequence>MVSHKGFTLVELIVVIGIIGVLATLGIGSYTNVQMSARDAKRKADLGEIRKALLQYYSDNNKYPPAGACAYGANCYVYSTAGTSWIPALVPKYTDTLPVDPRNTANGPWTTGNLSYAYGNVSADGQAYDLTTQLENSNDKDRCELKNYRFYFDNRAWCTAFGGGYSNFIFELSPLTQ</sequence>
<keyword evidence="3 6" id="KW-0812">Transmembrane</keyword>
<evidence type="ECO:0000313" key="8">
    <source>
        <dbReference type="Proteomes" id="UP000228503"/>
    </source>
</evidence>
<evidence type="ECO:0008006" key="9">
    <source>
        <dbReference type="Google" id="ProtNLM"/>
    </source>
</evidence>
<dbReference type="InterPro" id="IPR012902">
    <property type="entry name" value="N_methyl_site"/>
</dbReference>
<dbReference type="Pfam" id="PF07963">
    <property type="entry name" value="N_methyl"/>
    <property type="match status" value="1"/>
</dbReference>
<dbReference type="NCBIfam" id="TIGR02532">
    <property type="entry name" value="IV_pilin_GFxxxE"/>
    <property type="match status" value="1"/>
</dbReference>
<dbReference type="SUPFAM" id="SSF54523">
    <property type="entry name" value="Pili subunits"/>
    <property type="match status" value="1"/>
</dbReference>
<dbReference type="GO" id="GO:0015627">
    <property type="term" value="C:type II protein secretion system complex"/>
    <property type="evidence" value="ECO:0007669"/>
    <property type="project" value="InterPro"/>
</dbReference>